<evidence type="ECO:0000256" key="1">
    <source>
        <dbReference type="PROSITE-ProRule" id="PRU00339"/>
    </source>
</evidence>
<comment type="caution">
    <text evidence="4">The sequence shown here is derived from an EMBL/GenBank/DDBJ whole genome shotgun (WGS) entry which is preliminary data.</text>
</comment>
<name>A0ABT7B2I4_9CYAN</name>
<dbReference type="RefSeq" id="WP_283765156.1">
    <property type="nucleotide sequence ID" value="NZ_JAQOSO010000004.1"/>
</dbReference>
<dbReference type="SMART" id="SM00028">
    <property type="entry name" value="TPR"/>
    <property type="match status" value="11"/>
</dbReference>
<dbReference type="SUPFAM" id="SSF48452">
    <property type="entry name" value="TPR-like"/>
    <property type="match status" value="3"/>
</dbReference>
<proteinExistence type="predicted"/>
<feature type="repeat" description="TPR" evidence="1">
    <location>
        <begin position="162"/>
        <end position="195"/>
    </location>
</feature>
<dbReference type="Pfam" id="PF13424">
    <property type="entry name" value="TPR_12"/>
    <property type="match status" value="3"/>
</dbReference>
<feature type="repeat" description="TPR" evidence="1">
    <location>
        <begin position="362"/>
        <end position="395"/>
    </location>
</feature>
<sequence length="952" mass="108235">MRIVGTLVALGVWMTPVMVTVGEQPSWAQSQQRSREEVESEVPQLMLEAVKLRQQGKIQESTAIWQEVLAITQQFKLRELEALAFLGIGQHFGDIGEYIAALEAYQQALPIFEETNDLEMQVTTLLSIGKVYHNISQHQKAINHFHQAILISQNLEDRSREAMALNSLGTTYNSINDYAQAIDYLQQSLTIRREIKDKRGEAFTLHNLATIYYSTGQLQLALEFYQQMFPIVREIGEKKLRANVVSTLAVILADLGYWQHSIDHFNEALQFFQQVHDQNLEARTLNNLGTVYNRIGQTEDAIDKYQQALQIFRDIDSPNGEAVTLNNLGEVYSGLGDLEQSVDYHKKALNIFQRIDNMWGQSVTFQNLGSVYIDLGEEGKSIEYHEQALRIDRQTHNRRGEARTLHSFGVVYLKIGNFQQALYNFSLALPIMHAVGDEIGKAANFSNTATVYKKINQPEKAIKYYEQSLEIILRLRSNLKQDKQEYRKTFINIHQGSAIALTSLLIQQNRAKEAFTWINRVSTYELADYTRLLGAKVQNPEAQALIDQYNQRWQQLENLRRQLQRDPSDELSRRISTLETENIELGERIAQQFPEVADIFETTPTDIEQLQATIPEGTLVLQPVPLANVTNTPNTLALFLLTRDSFEVVQTSLDVEEFNQLLDQYPEQLEELSPFYKKTSSKLYDILIRPIEKQISAYNPENLSIIATGKLRYIPFESLYDKANEQFLIEKYPINYLTRLSKTPPNREPSAKTNAILAMGNPVPHNPHNLPGAEEEVKTITQLFPNSQAYLHDQATLDQFKQQAPRFGFLHLATHGCFQPNGCEKYDMAANTILFANNTQWPITDAALLGLDHTRLIALSACQTAREADTEGKSISGVAYLFERAGAQAVMATLWSVSDKHTQTLMSNFYQHVAAGMSQGEALREAKLAQINTGDEDHPFYWSAFILIGDPR</sequence>
<feature type="repeat" description="TPR" evidence="1">
    <location>
        <begin position="82"/>
        <end position="115"/>
    </location>
</feature>
<dbReference type="Gene3D" id="1.25.40.10">
    <property type="entry name" value="Tetratricopeptide repeat domain"/>
    <property type="match status" value="3"/>
</dbReference>
<dbReference type="PANTHER" id="PTHR10098:SF108">
    <property type="entry name" value="TETRATRICOPEPTIDE REPEAT PROTEIN 28"/>
    <property type="match status" value="1"/>
</dbReference>
<dbReference type="Pfam" id="PF13374">
    <property type="entry name" value="TPR_10"/>
    <property type="match status" value="1"/>
</dbReference>
<dbReference type="Gene3D" id="3.40.50.1460">
    <property type="match status" value="1"/>
</dbReference>
<evidence type="ECO:0000313" key="5">
    <source>
        <dbReference type="Proteomes" id="UP001235849"/>
    </source>
</evidence>
<dbReference type="InterPro" id="IPR024983">
    <property type="entry name" value="CHAT_dom"/>
</dbReference>
<feature type="domain" description="CHAT" evidence="3">
    <location>
        <begin position="678"/>
        <end position="950"/>
    </location>
</feature>
<dbReference type="Proteomes" id="UP001235849">
    <property type="component" value="Unassembled WGS sequence"/>
</dbReference>
<dbReference type="PROSITE" id="PS50005">
    <property type="entry name" value="TPR"/>
    <property type="match status" value="7"/>
</dbReference>
<keyword evidence="5" id="KW-1185">Reference proteome</keyword>
<feature type="repeat" description="TPR" evidence="1">
    <location>
        <begin position="402"/>
        <end position="435"/>
    </location>
</feature>
<dbReference type="PANTHER" id="PTHR10098">
    <property type="entry name" value="RAPSYN-RELATED"/>
    <property type="match status" value="1"/>
</dbReference>
<keyword evidence="2" id="KW-0175">Coiled coil</keyword>
<reference evidence="4 5" key="1">
    <citation type="submission" date="2023-01" db="EMBL/GenBank/DDBJ databases">
        <title>Novel diversity within Roseofilum (Cyanobacteria; Desertifilaceae) from marine benthic mats with descriptions of four novel species.</title>
        <authorList>
            <person name="Wang Y."/>
            <person name="Berthold D.E."/>
            <person name="Hu J."/>
            <person name="Lefler F.W."/>
            <person name="Laughinghouse H.D. IV."/>
        </authorList>
    </citation>
    <scope>NUCLEOTIDE SEQUENCE [LARGE SCALE GENOMIC DNA]</scope>
    <source>
        <strain evidence="4 5">BLCC-M114</strain>
    </source>
</reference>
<dbReference type="InterPro" id="IPR019734">
    <property type="entry name" value="TPR_rpt"/>
</dbReference>
<feature type="repeat" description="TPR" evidence="1">
    <location>
        <begin position="322"/>
        <end position="355"/>
    </location>
</feature>
<evidence type="ECO:0000313" key="4">
    <source>
        <dbReference type="EMBL" id="MDJ1172776.1"/>
    </source>
</evidence>
<feature type="repeat" description="TPR" evidence="1">
    <location>
        <begin position="282"/>
        <end position="315"/>
    </location>
</feature>
<dbReference type="Pfam" id="PF13181">
    <property type="entry name" value="TPR_8"/>
    <property type="match status" value="1"/>
</dbReference>
<dbReference type="InterPro" id="IPR011990">
    <property type="entry name" value="TPR-like_helical_dom_sf"/>
</dbReference>
<organism evidence="4 5">
    <name type="scientific">Roseofilum capinflatum BLCC-M114</name>
    <dbReference type="NCBI Taxonomy" id="3022440"/>
    <lineage>
        <taxon>Bacteria</taxon>
        <taxon>Bacillati</taxon>
        <taxon>Cyanobacteriota</taxon>
        <taxon>Cyanophyceae</taxon>
        <taxon>Desertifilales</taxon>
        <taxon>Desertifilaceae</taxon>
        <taxon>Roseofilum</taxon>
        <taxon>Roseofilum capinflatum</taxon>
    </lineage>
</organism>
<dbReference type="EMBL" id="JAQOSO010000004">
    <property type="protein sequence ID" value="MDJ1172776.1"/>
    <property type="molecule type" value="Genomic_DNA"/>
</dbReference>
<evidence type="ECO:0000256" key="2">
    <source>
        <dbReference type="SAM" id="Coils"/>
    </source>
</evidence>
<feature type="coiled-coil region" evidence="2">
    <location>
        <begin position="546"/>
        <end position="588"/>
    </location>
</feature>
<keyword evidence="1" id="KW-0802">TPR repeat</keyword>
<dbReference type="Pfam" id="PF12770">
    <property type="entry name" value="CHAT"/>
    <property type="match status" value="1"/>
</dbReference>
<accession>A0ABT7B2I4</accession>
<gene>
    <name evidence="4" type="ORF">PMG25_01575</name>
</gene>
<protein>
    <submittedName>
        <fullName evidence="4">Tetratricopeptide repeat protein</fullName>
    </submittedName>
</protein>
<feature type="repeat" description="TPR" evidence="1">
    <location>
        <begin position="122"/>
        <end position="155"/>
    </location>
</feature>
<evidence type="ECO:0000259" key="3">
    <source>
        <dbReference type="Pfam" id="PF12770"/>
    </source>
</evidence>
<dbReference type="PROSITE" id="PS50293">
    <property type="entry name" value="TPR_REGION"/>
    <property type="match status" value="1"/>
</dbReference>